<dbReference type="CDD" id="cd19481">
    <property type="entry name" value="RecA-like_protease"/>
    <property type="match status" value="1"/>
</dbReference>
<dbReference type="RefSeq" id="XP_013259223.1">
    <property type="nucleotide sequence ID" value="XM_013403769.1"/>
</dbReference>
<dbReference type="InterPro" id="IPR003593">
    <property type="entry name" value="AAA+_ATPase"/>
</dbReference>
<dbReference type="STRING" id="1182545.A0A072PBI7"/>
<dbReference type="AlphaFoldDB" id="A0A072PBI7"/>
<name>A0A072PBI7_9EURO</name>
<dbReference type="Proteomes" id="UP000027920">
    <property type="component" value="Unassembled WGS sequence"/>
</dbReference>
<sequence length="506" mass="57326">MIFELEAGLQFIEEEYSREIVSLSDFLPKGLITFPLIWTLFPPNVLAVGQDEFKQTFSFFVREVIDSEDEQGNVFLSLSVAYLDHDGHALKERTSSNFAIHAFEGARDITSLPFYPLDMHKEPEQTKQYLLKNAEAAKKVHGRHLVEYTGHALREGKDRLVKFNSHGRVMIDPVTLVDTAPSNTLLPEYMEAIKTTNLSQEQIMTISPKLYGFSLGDKTWGTLIPALWQELISNLEIGIFAVTNIHEVVWNDSVFDALVLEQDRKDLIHDLVQTHRTVDDTFDDFVHLKGKGLVGLLAGPPGVGKTMTAEAIAEVARRPLYMISSGELGETVEDIHDKLKAILELAELWDAVVLLDEADVFLSQRTDADLSRNAIASIFLRELEYYQGILILTTNRLTSFDHAFQSRIHFCIQYPELSDEGRESIWRSFLARTKQNPKLVVDLDEDEYRCLGALKLNGRQIKNIMSVSQSVAAKRSEPITLEFIESAIKLCQNFTIRGKDESIFET</sequence>
<reference evidence="2 3" key="1">
    <citation type="submission" date="2013-03" db="EMBL/GenBank/DDBJ databases">
        <title>The Genome Sequence of Exophiala aquamarina CBS 119918.</title>
        <authorList>
            <consortium name="The Broad Institute Genomics Platform"/>
            <person name="Cuomo C."/>
            <person name="de Hoog S."/>
            <person name="Gorbushina A."/>
            <person name="Walker B."/>
            <person name="Young S.K."/>
            <person name="Zeng Q."/>
            <person name="Gargeya S."/>
            <person name="Fitzgerald M."/>
            <person name="Haas B."/>
            <person name="Abouelleil A."/>
            <person name="Allen A.W."/>
            <person name="Alvarado L."/>
            <person name="Arachchi H.M."/>
            <person name="Berlin A.M."/>
            <person name="Chapman S.B."/>
            <person name="Gainer-Dewar J."/>
            <person name="Goldberg J."/>
            <person name="Griggs A."/>
            <person name="Gujja S."/>
            <person name="Hansen M."/>
            <person name="Howarth C."/>
            <person name="Imamovic A."/>
            <person name="Ireland A."/>
            <person name="Larimer J."/>
            <person name="McCowan C."/>
            <person name="Murphy C."/>
            <person name="Pearson M."/>
            <person name="Poon T.W."/>
            <person name="Priest M."/>
            <person name="Roberts A."/>
            <person name="Saif S."/>
            <person name="Shea T."/>
            <person name="Sisk P."/>
            <person name="Sykes S."/>
            <person name="Wortman J."/>
            <person name="Nusbaum C."/>
            <person name="Birren B."/>
        </authorList>
    </citation>
    <scope>NUCLEOTIDE SEQUENCE [LARGE SCALE GENOMIC DNA]</scope>
    <source>
        <strain evidence="2 3">CBS 119918</strain>
    </source>
</reference>
<dbReference type="PANTHER" id="PTHR46411">
    <property type="entry name" value="FAMILY ATPASE, PUTATIVE-RELATED"/>
    <property type="match status" value="1"/>
</dbReference>
<dbReference type="SMART" id="SM00382">
    <property type="entry name" value="AAA"/>
    <property type="match status" value="1"/>
</dbReference>
<dbReference type="InterPro" id="IPR027417">
    <property type="entry name" value="P-loop_NTPase"/>
</dbReference>
<dbReference type="InterPro" id="IPR054289">
    <property type="entry name" value="DUF7025"/>
</dbReference>
<accession>A0A072PBI7</accession>
<keyword evidence="3" id="KW-1185">Reference proteome</keyword>
<evidence type="ECO:0000313" key="3">
    <source>
        <dbReference type="Proteomes" id="UP000027920"/>
    </source>
</evidence>
<dbReference type="SUPFAM" id="SSF52540">
    <property type="entry name" value="P-loop containing nucleoside triphosphate hydrolases"/>
    <property type="match status" value="1"/>
</dbReference>
<dbReference type="EMBL" id="AMGV01000005">
    <property type="protein sequence ID" value="KEF56633.1"/>
    <property type="molecule type" value="Genomic_DNA"/>
</dbReference>
<dbReference type="Pfam" id="PF00004">
    <property type="entry name" value="AAA"/>
    <property type="match status" value="1"/>
</dbReference>
<dbReference type="VEuPathDB" id="FungiDB:A1O9_06822"/>
<dbReference type="OrthoDB" id="10042665at2759"/>
<organism evidence="2 3">
    <name type="scientific">Exophiala aquamarina CBS 119918</name>
    <dbReference type="NCBI Taxonomy" id="1182545"/>
    <lineage>
        <taxon>Eukaryota</taxon>
        <taxon>Fungi</taxon>
        <taxon>Dikarya</taxon>
        <taxon>Ascomycota</taxon>
        <taxon>Pezizomycotina</taxon>
        <taxon>Eurotiomycetes</taxon>
        <taxon>Chaetothyriomycetidae</taxon>
        <taxon>Chaetothyriales</taxon>
        <taxon>Herpotrichiellaceae</taxon>
        <taxon>Exophiala</taxon>
    </lineage>
</organism>
<comment type="caution">
    <text evidence="2">The sequence shown here is derived from an EMBL/GenBank/DDBJ whole genome shotgun (WGS) entry which is preliminary data.</text>
</comment>
<protein>
    <recommendedName>
        <fullName evidence="1">AAA+ ATPase domain-containing protein</fullName>
    </recommendedName>
</protein>
<gene>
    <name evidence="2" type="ORF">A1O9_06822</name>
</gene>
<proteinExistence type="predicted"/>
<dbReference type="PANTHER" id="PTHR46411:SF3">
    <property type="entry name" value="AAA+ ATPASE DOMAIN-CONTAINING PROTEIN"/>
    <property type="match status" value="1"/>
</dbReference>
<feature type="domain" description="AAA+ ATPase" evidence="1">
    <location>
        <begin position="291"/>
        <end position="419"/>
    </location>
</feature>
<dbReference type="GeneID" id="25281737"/>
<dbReference type="InterPro" id="IPR003959">
    <property type="entry name" value="ATPase_AAA_core"/>
</dbReference>
<dbReference type="GO" id="GO:0016887">
    <property type="term" value="F:ATP hydrolysis activity"/>
    <property type="evidence" value="ECO:0007669"/>
    <property type="project" value="InterPro"/>
</dbReference>
<dbReference type="HOGENOM" id="CLU_004471_5_0_1"/>
<dbReference type="Pfam" id="PF22942">
    <property type="entry name" value="DUF7025"/>
    <property type="match status" value="1"/>
</dbReference>
<evidence type="ECO:0000313" key="2">
    <source>
        <dbReference type="EMBL" id="KEF56633.1"/>
    </source>
</evidence>
<dbReference type="GO" id="GO:0005524">
    <property type="term" value="F:ATP binding"/>
    <property type="evidence" value="ECO:0007669"/>
    <property type="project" value="InterPro"/>
</dbReference>
<evidence type="ECO:0000259" key="1">
    <source>
        <dbReference type="SMART" id="SM00382"/>
    </source>
</evidence>
<dbReference type="Gene3D" id="3.40.50.300">
    <property type="entry name" value="P-loop containing nucleotide triphosphate hydrolases"/>
    <property type="match status" value="1"/>
</dbReference>